<proteinExistence type="predicted"/>
<protein>
    <submittedName>
        <fullName evidence="1">Uncharacterized protein</fullName>
    </submittedName>
</protein>
<feature type="non-terminal residue" evidence="1">
    <location>
        <position position="195"/>
    </location>
</feature>
<sequence length="195" mass="20333">MGVLDIVGGGLFDFLTARETNKANRENTNALISSQTANQEKALNAITGSDAFSTVSRNAEGGFDTAQLGGADAAQARASLSSGDIDRAGIVNDASRNFSFNLPTLSDARGVVQGDNALQQAQFDRGLNSIISQRQRLGGGVNNEPFAAGTVDAIGRFSQANRFGGEREALELFNQSGQADVGLLQAILSANQPRA</sequence>
<evidence type="ECO:0000313" key="1">
    <source>
        <dbReference type="EMBL" id="KKL47436.1"/>
    </source>
</evidence>
<reference evidence="1" key="1">
    <citation type="journal article" date="2015" name="Nature">
        <title>Complex archaea that bridge the gap between prokaryotes and eukaryotes.</title>
        <authorList>
            <person name="Spang A."/>
            <person name="Saw J.H."/>
            <person name="Jorgensen S.L."/>
            <person name="Zaremba-Niedzwiedzka K."/>
            <person name="Martijn J."/>
            <person name="Lind A.E."/>
            <person name="van Eijk R."/>
            <person name="Schleper C."/>
            <person name="Guy L."/>
            <person name="Ettema T.J."/>
        </authorList>
    </citation>
    <scope>NUCLEOTIDE SEQUENCE</scope>
</reference>
<name>A0A0F9D119_9ZZZZ</name>
<dbReference type="EMBL" id="LAZR01033666">
    <property type="protein sequence ID" value="KKL47436.1"/>
    <property type="molecule type" value="Genomic_DNA"/>
</dbReference>
<dbReference type="AlphaFoldDB" id="A0A0F9D119"/>
<accession>A0A0F9D119</accession>
<comment type="caution">
    <text evidence="1">The sequence shown here is derived from an EMBL/GenBank/DDBJ whole genome shotgun (WGS) entry which is preliminary data.</text>
</comment>
<organism evidence="1">
    <name type="scientific">marine sediment metagenome</name>
    <dbReference type="NCBI Taxonomy" id="412755"/>
    <lineage>
        <taxon>unclassified sequences</taxon>
        <taxon>metagenomes</taxon>
        <taxon>ecological metagenomes</taxon>
    </lineage>
</organism>
<gene>
    <name evidence="1" type="ORF">LCGC14_2335550</name>
</gene>